<sequence length="125" mass="14566">MVIGNQIYKGFTIVELLVVLSVIALLLTILTPRYLNKIDEGKEVVLKQNLATIRYSIDQYYSDQGQYPSQLKQLVEKHYLRDIPEDPIMKSRDWTIIKEKEQQGIYDVKSQSQAVASDKRVYAEW</sequence>
<evidence type="ECO:0000256" key="1">
    <source>
        <dbReference type="ARBA" id="ARBA00022481"/>
    </source>
</evidence>
<dbReference type="EMBL" id="CP061646">
    <property type="protein sequence ID" value="QNX74076.1"/>
    <property type="molecule type" value="Genomic_DNA"/>
</dbReference>
<dbReference type="Proteomes" id="UP000516666">
    <property type="component" value="Chromosome"/>
</dbReference>
<evidence type="ECO:0000313" key="3">
    <source>
        <dbReference type="Proteomes" id="UP000516666"/>
    </source>
</evidence>
<gene>
    <name evidence="2" type="ORF">IC776_05745</name>
</gene>
<dbReference type="InterPro" id="IPR000983">
    <property type="entry name" value="Bac_GSPG_pilin"/>
</dbReference>
<proteinExistence type="predicted"/>
<accession>A0A7H2VCJ3</accession>
<dbReference type="Gene3D" id="3.30.700.10">
    <property type="entry name" value="Glycoprotein, Type 4 Pilin"/>
    <property type="match status" value="1"/>
</dbReference>
<dbReference type="GO" id="GO:0015628">
    <property type="term" value="P:protein secretion by the type II secretion system"/>
    <property type="evidence" value="ECO:0007669"/>
    <property type="project" value="InterPro"/>
</dbReference>
<dbReference type="GO" id="GO:0015627">
    <property type="term" value="C:type II protein secretion system complex"/>
    <property type="evidence" value="ECO:0007669"/>
    <property type="project" value="InterPro"/>
</dbReference>
<dbReference type="InterPro" id="IPR012902">
    <property type="entry name" value="N_methyl_site"/>
</dbReference>
<reference evidence="2 3" key="2">
    <citation type="submission" date="2020-09" db="EMBL/GenBank/DDBJ databases">
        <authorList>
            <person name="Chen F.-J."/>
            <person name="Lee Y.-T."/>
        </authorList>
    </citation>
    <scope>NUCLEOTIDE SEQUENCE [LARGE SCALE GENOMIC DNA]</scope>
    <source>
        <strain evidence="2 3">AS39</strain>
    </source>
</reference>
<dbReference type="PRINTS" id="PR00813">
    <property type="entry name" value="BCTERIALGSPG"/>
</dbReference>
<dbReference type="SUPFAM" id="SSF54523">
    <property type="entry name" value="Pili subunits"/>
    <property type="match status" value="1"/>
</dbReference>
<name>A0A7H2VCJ3_9GAMM</name>
<dbReference type="InterPro" id="IPR045584">
    <property type="entry name" value="Pilin-like"/>
</dbReference>
<protein>
    <submittedName>
        <fullName evidence="2">Prepilin-type N-terminal cleavage/methylation domain-containing protein</fullName>
    </submittedName>
</protein>
<dbReference type="NCBIfam" id="TIGR02532">
    <property type="entry name" value="IV_pilin_GFxxxE"/>
    <property type="match status" value="1"/>
</dbReference>
<reference evidence="3" key="1">
    <citation type="submission" date="2020-09" db="EMBL/GenBank/DDBJ databases">
        <title>Clinical and molecular characterization of Acinetobacter seifertii in Taiwan.</title>
        <authorList>
            <person name="Li L.-H."/>
            <person name="Yang Y.-S."/>
            <person name="Sun J.-R."/>
            <person name="Huang T.-W."/>
            <person name="Huang W.-C."/>
            <person name="Wang Y.-C."/>
            <person name="Kuo T.-H."/>
            <person name="Kuo S.-C."/>
            <person name="Chen T.-L."/>
        </authorList>
    </citation>
    <scope>NUCLEOTIDE SEQUENCE [LARGE SCALE GENOMIC DNA]</scope>
    <source>
        <strain evidence="3">AS39</strain>
    </source>
</reference>
<dbReference type="AlphaFoldDB" id="A0A7H2VCJ3"/>
<dbReference type="Pfam" id="PF07963">
    <property type="entry name" value="N_methyl"/>
    <property type="match status" value="1"/>
</dbReference>
<keyword evidence="1" id="KW-0488">Methylation</keyword>
<organism evidence="2 3">
    <name type="scientific">Acinetobacter seifertii</name>
    <dbReference type="NCBI Taxonomy" id="1530123"/>
    <lineage>
        <taxon>Bacteria</taxon>
        <taxon>Pseudomonadati</taxon>
        <taxon>Pseudomonadota</taxon>
        <taxon>Gammaproteobacteria</taxon>
        <taxon>Moraxellales</taxon>
        <taxon>Moraxellaceae</taxon>
        <taxon>Acinetobacter</taxon>
        <taxon>Acinetobacter calcoaceticus/baumannii complex</taxon>
    </lineage>
</organism>
<evidence type="ECO:0000313" key="2">
    <source>
        <dbReference type="EMBL" id="QNX74076.1"/>
    </source>
</evidence>